<dbReference type="GO" id="GO:0046872">
    <property type="term" value="F:metal ion binding"/>
    <property type="evidence" value="ECO:0007669"/>
    <property type="project" value="UniProtKB-KW"/>
</dbReference>
<dbReference type="NCBIfam" id="NF011443">
    <property type="entry name" value="PRK14869.1-5"/>
    <property type="match status" value="1"/>
</dbReference>
<organism evidence="10 11">
    <name type="scientific">[Clostridium] polysaccharolyticum</name>
    <dbReference type="NCBI Taxonomy" id="29364"/>
    <lineage>
        <taxon>Bacteria</taxon>
        <taxon>Bacillati</taxon>
        <taxon>Bacillota</taxon>
        <taxon>Clostridia</taxon>
        <taxon>Lachnospirales</taxon>
        <taxon>Lachnospiraceae</taxon>
    </lineage>
</organism>
<evidence type="ECO:0000256" key="7">
    <source>
        <dbReference type="ARBA" id="ARBA00047820"/>
    </source>
</evidence>
<dbReference type="Gene3D" id="3.10.310.20">
    <property type="entry name" value="DHHA2 domain"/>
    <property type="match status" value="1"/>
</dbReference>
<dbReference type="Gene3D" id="3.10.580.10">
    <property type="entry name" value="CBS-domain"/>
    <property type="match status" value="1"/>
</dbReference>
<dbReference type="InterPro" id="IPR038222">
    <property type="entry name" value="DHHA2_dom_sf"/>
</dbReference>
<dbReference type="STRING" id="29364.SAMN04487772_12423"/>
<evidence type="ECO:0000256" key="2">
    <source>
        <dbReference type="ARBA" id="ARBA00012146"/>
    </source>
</evidence>
<dbReference type="InterPro" id="IPR010766">
    <property type="entry name" value="DRTGG"/>
</dbReference>
<comment type="catalytic activity">
    <reaction evidence="7">
        <text>diphosphate + H2O = 2 phosphate + H(+)</text>
        <dbReference type="Rhea" id="RHEA:24576"/>
        <dbReference type="ChEBI" id="CHEBI:15377"/>
        <dbReference type="ChEBI" id="CHEBI:15378"/>
        <dbReference type="ChEBI" id="CHEBI:33019"/>
        <dbReference type="ChEBI" id="CHEBI:43474"/>
        <dbReference type="EC" id="3.6.1.1"/>
    </reaction>
</comment>
<keyword evidence="5" id="KW-0464">Manganese</keyword>
<dbReference type="InterPro" id="IPR038763">
    <property type="entry name" value="DHH_sf"/>
</dbReference>
<evidence type="ECO:0000256" key="8">
    <source>
        <dbReference type="PROSITE-ProRule" id="PRU00703"/>
    </source>
</evidence>
<dbReference type="Pfam" id="PF02833">
    <property type="entry name" value="DHHA2"/>
    <property type="match status" value="1"/>
</dbReference>
<dbReference type="PROSITE" id="PS51371">
    <property type="entry name" value="CBS"/>
    <property type="match status" value="2"/>
</dbReference>
<gene>
    <name evidence="10" type="ORF">SAMN04487772_12423</name>
</gene>
<protein>
    <recommendedName>
        <fullName evidence="2">inorganic diphosphatase</fullName>
        <ecNumber evidence="2">3.6.1.1</ecNumber>
    </recommendedName>
    <alternativeName>
        <fullName evidence="6">Pyrophosphate phospho-hydrolase</fullName>
    </alternativeName>
</protein>
<dbReference type="InterPro" id="IPR001667">
    <property type="entry name" value="DDH_dom"/>
</dbReference>
<accession>A0A1I0ERL5</accession>
<dbReference type="EC" id="3.6.1.1" evidence="2"/>
<dbReference type="SUPFAM" id="SSF54631">
    <property type="entry name" value="CBS-domain pair"/>
    <property type="match status" value="1"/>
</dbReference>
<dbReference type="EMBL" id="FOHN01000024">
    <property type="protein sequence ID" value="SET48142.1"/>
    <property type="molecule type" value="Genomic_DNA"/>
</dbReference>
<dbReference type="RefSeq" id="WP_092478609.1">
    <property type="nucleotide sequence ID" value="NZ_FOHN01000024.1"/>
</dbReference>
<dbReference type="SUPFAM" id="SSF64182">
    <property type="entry name" value="DHH phosphoesterases"/>
    <property type="match status" value="1"/>
</dbReference>
<proteinExistence type="predicted"/>
<dbReference type="SUPFAM" id="SSF75138">
    <property type="entry name" value="HprK N-terminal domain-like"/>
    <property type="match status" value="1"/>
</dbReference>
<dbReference type="PANTHER" id="PTHR12112">
    <property type="entry name" value="BNIP - RELATED"/>
    <property type="match status" value="1"/>
</dbReference>
<evidence type="ECO:0000256" key="4">
    <source>
        <dbReference type="ARBA" id="ARBA00022801"/>
    </source>
</evidence>
<name>A0A1I0ERL5_9FIRM</name>
<keyword evidence="4" id="KW-0378">Hydrolase</keyword>
<dbReference type="InterPro" id="IPR004097">
    <property type="entry name" value="DHHA2"/>
</dbReference>
<feature type="domain" description="CBS" evidence="9">
    <location>
        <begin position="77"/>
        <end position="133"/>
    </location>
</feature>
<dbReference type="NCBIfam" id="NF011442">
    <property type="entry name" value="PRK14869.1-4"/>
    <property type="match status" value="1"/>
</dbReference>
<feature type="domain" description="CBS" evidence="9">
    <location>
        <begin position="255"/>
        <end position="312"/>
    </location>
</feature>
<evidence type="ECO:0000256" key="3">
    <source>
        <dbReference type="ARBA" id="ARBA00022723"/>
    </source>
</evidence>
<dbReference type="PANTHER" id="PTHR12112:SF22">
    <property type="entry name" value="MANGANESE-DEPENDENT INORGANIC PYROPHOSPHATASE-RELATED"/>
    <property type="match status" value="1"/>
</dbReference>
<keyword evidence="11" id="KW-1185">Reference proteome</keyword>
<evidence type="ECO:0000259" key="9">
    <source>
        <dbReference type="PROSITE" id="PS51371"/>
    </source>
</evidence>
<evidence type="ECO:0000256" key="6">
    <source>
        <dbReference type="ARBA" id="ARBA00032535"/>
    </source>
</evidence>
<dbReference type="SMART" id="SM00116">
    <property type="entry name" value="CBS"/>
    <property type="match status" value="2"/>
</dbReference>
<dbReference type="Pfam" id="PF01368">
    <property type="entry name" value="DHH"/>
    <property type="match status" value="1"/>
</dbReference>
<sequence length="550" mass="61590">MENVQQTVYVVGHKNPDTDSICAAISYAALKRKVTGEKYKAKRAGQVNPETQFVLDRFGVDAPSYVSDVRTQVKDIEIRKVDGVSKYISLKKAWTILGKNKIVTLPIVQEHNELEGIITIGDITKAYMDVYDSTILSKAKTSFSNIVETLEGEMVVGDSGECLTCGKVLIAAANPDLMENYIEKGDIVILGNRYESQLCAIEMEAKCIIVCDGAKVSYTITKLAEQRGCTIIITPFDTYTVARLINQSMPIGFFMRKDNITTFTQDDFIDDIRGVMANKRHRDFPILDKNDKLVGMISRRNLLRARKKKLIMVDHNELTQAVEGIEEAEIMEVIDHHRIGNIETMNPVYFRNQPVGCTSTIVYQMYQENNVEIEPKIAGLLCSAILSDTLVFRSPTCTPLDKVVAENLAKIAGIEIEEYAKEMFAAGSNLRDKSAEEIFYQDFKKFSAGNVTFGVGQITSMSTEELENIKNKLVPYMEKAAGLHGVQMIFFMLTNILEESTELLYNGEGSEELLKEAFHVEDPGKSLRLKDFVSRKKQLIPAIVGSLQKD</sequence>
<dbReference type="InterPro" id="IPR046342">
    <property type="entry name" value="CBS_dom_sf"/>
</dbReference>
<dbReference type="Pfam" id="PF07085">
    <property type="entry name" value="DRTGG"/>
    <property type="match status" value="1"/>
</dbReference>
<evidence type="ECO:0000313" key="11">
    <source>
        <dbReference type="Proteomes" id="UP000199800"/>
    </source>
</evidence>
<reference evidence="10 11" key="1">
    <citation type="submission" date="2016-10" db="EMBL/GenBank/DDBJ databases">
        <authorList>
            <person name="de Groot N.N."/>
        </authorList>
    </citation>
    <scope>NUCLEOTIDE SEQUENCE [LARGE SCALE GENOMIC DNA]</scope>
    <source>
        <strain evidence="10 11">DSM 1801</strain>
    </source>
</reference>
<keyword evidence="8" id="KW-0129">CBS domain</keyword>
<dbReference type="InterPro" id="IPR028979">
    <property type="entry name" value="Ser_kin/Pase_Hpr-like_N_sf"/>
</dbReference>
<dbReference type="Pfam" id="PF00571">
    <property type="entry name" value="CBS"/>
    <property type="match status" value="2"/>
</dbReference>
<dbReference type="GO" id="GO:0004427">
    <property type="term" value="F:inorganic diphosphate phosphatase activity"/>
    <property type="evidence" value="ECO:0007669"/>
    <property type="project" value="UniProtKB-EC"/>
</dbReference>
<keyword evidence="3" id="KW-0479">Metal-binding</keyword>
<evidence type="ECO:0000256" key="1">
    <source>
        <dbReference type="ARBA" id="ARBA00001936"/>
    </source>
</evidence>
<dbReference type="Gene3D" id="3.40.1390.20">
    <property type="entry name" value="HprK N-terminal domain-like"/>
    <property type="match status" value="1"/>
</dbReference>
<dbReference type="AlphaFoldDB" id="A0A1I0ERL5"/>
<evidence type="ECO:0000256" key="5">
    <source>
        <dbReference type="ARBA" id="ARBA00023211"/>
    </source>
</evidence>
<dbReference type="Proteomes" id="UP000199800">
    <property type="component" value="Unassembled WGS sequence"/>
</dbReference>
<comment type="cofactor">
    <cofactor evidence="1">
        <name>Mn(2+)</name>
        <dbReference type="ChEBI" id="CHEBI:29035"/>
    </cofactor>
</comment>
<dbReference type="InterPro" id="IPR000644">
    <property type="entry name" value="CBS_dom"/>
</dbReference>
<evidence type="ECO:0000313" key="10">
    <source>
        <dbReference type="EMBL" id="SET48142.1"/>
    </source>
</evidence>
<dbReference type="NCBIfam" id="NF003877">
    <property type="entry name" value="PRK05427.1"/>
    <property type="match status" value="1"/>
</dbReference>
<dbReference type="OrthoDB" id="9766150at2"/>
<dbReference type="FunFam" id="3.90.1640.10:FF:000001">
    <property type="entry name" value="Probable manganese-dependent inorganic pyrophosphatase"/>
    <property type="match status" value="1"/>
</dbReference>
<dbReference type="GO" id="GO:0005737">
    <property type="term" value="C:cytoplasm"/>
    <property type="evidence" value="ECO:0007669"/>
    <property type="project" value="InterPro"/>
</dbReference>
<dbReference type="SMART" id="SM01131">
    <property type="entry name" value="DHHA2"/>
    <property type="match status" value="1"/>
</dbReference>